<protein>
    <submittedName>
        <fullName evidence="1">Uncharacterized protein</fullName>
    </submittedName>
</protein>
<accession>M1B2V7</accession>
<dbReference type="STRING" id="4113.M1B2V7"/>
<reference evidence="2" key="1">
    <citation type="journal article" date="2011" name="Nature">
        <title>Genome sequence and analysis of the tuber crop potato.</title>
        <authorList>
            <consortium name="The Potato Genome Sequencing Consortium"/>
        </authorList>
    </citation>
    <scope>NUCLEOTIDE SEQUENCE [LARGE SCALE GENOMIC DNA]</scope>
    <source>
        <strain evidence="2">cv. DM1-3 516 R44</strain>
    </source>
</reference>
<organism evidence="1 2">
    <name type="scientific">Solanum tuberosum</name>
    <name type="common">Potato</name>
    <dbReference type="NCBI Taxonomy" id="4113"/>
    <lineage>
        <taxon>Eukaryota</taxon>
        <taxon>Viridiplantae</taxon>
        <taxon>Streptophyta</taxon>
        <taxon>Embryophyta</taxon>
        <taxon>Tracheophyta</taxon>
        <taxon>Spermatophyta</taxon>
        <taxon>Magnoliopsida</taxon>
        <taxon>eudicotyledons</taxon>
        <taxon>Gunneridae</taxon>
        <taxon>Pentapetalae</taxon>
        <taxon>asterids</taxon>
        <taxon>lamiids</taxon>
        <taxon>Solanales</taxon>
        <taxon>Solanaceae</taxon>
        <taxon>Solanoideae</taxon>
        <taxon>Solaneae</taxon>
        <taxon>Solanum</taxon>
    </lineage>
</organism>
<dbReference type="InParanoid" id="M1B2V7"/>
<dbReference type="Proteomes" id="UP000011115">
    <property type="component" value="Unassembled WGS sequence"/>
</dbReference>
<dbReference type="Gramene" id="PGSC0003DMT400035828">
    <property type="protein sequence ID" value="PGSC0003DMT400035828"/>
    <property type="gene ID" value="PGSC0003DMG400013791"/>
</dbReference>
<proteinExistence type="predicted"/>
<dbReference type="HOGENOM" id="CLU_2337649_0_0_1"/>
<evidence type="ECO:0000313" key="1">
    <source>
        <dbReference type="EnsemblPlants" id="PGSC0003DMT400035828"/>
    </source>
</evidence>
<dbReference type="PaxDb" id="4113-PGSC0003DMT400035828"/>
<keyword evidence="2" id="KW-1185">Reference proteome</keyword>
<sequence length="98" mass="10855">MWPLQPFFGSLETPSKLSLPIQPYRADMILQFTCTCSPEDHCQPSSAPHKFDQLPAPQPILVPKTDSGELKDKAVTDSKPQEASDAIENINILHLSLI</sequence>
<evidence type="ECO:0000313" key="2">
    <source>
        <dbReference type="Proteomes" id="UP000011115"/>
    </source>
</evidence>
<reference evidence="1" key="2">
    <citation type="submission" date="2015-06" db="UniProtKB">
        <authorList>
            <consortium name="EnsemblPlants"/>
        </authorList>
    </citation>
    <scope>IDENTIFICATION</scope>
    <source>
        <strain evidence="1">DM1-3 516 R44</strain>
    </source>
</reference>
<dbReference type="EnsemblPlants" id="PGSC0003DMT400035828">
    <property type="protein sequence ID" value="PGSC0003DMT400035828"/>
    <property type="gene ID" value="PGSC0003DMG400013791"/>
</dbReference>
<dbReference type="AlphaFoldDB" id="M1B2V7"/>
<name>M1B2V7_SOLTU</name>